<feature type="domain" description="AMP-binding enzyme C-terminal" evidence="4">
    <location>
        <begin position="458"/>
        <end position="529"/>
    </location>
</feature>
<dbReference type="Gene3D" id="3.30.300.30">
    <property type="match status" value="1"/>
</dbReference>
<comment type="caution">
    <text evidence="5">The sequence shown here is derived from an EMBL/GenBank/DDBJ whole genome shotgun (WGS) entry which is preliminary data.</text>
</comment>
<comment type="similarity">
    <text evidence="1">Belongs to the ATP-dependent AMP-binding enzyme family.</text>
</comment>
<reference evidence="5 6" key="1">
    <citation type="journal article" date="2010" name="J. Bacteriol.">
        <title>Genome sequences of Pelagibaca bermudensis HTCC2601T and Maritimibacter alkaliphilus HTCC2654T, the type strains of two marine Roseobacter genera.</title>
        <authorList>
            <person name="Thrash J.C."/>
            <person name="Cho J.C."/>
            <person name="Ferriera S."/>
            <person name="Johnson J."/>
            <person name="Vergin K.L."/>
            <person name="Giovannoni S.J."/>
        </authorList>
    </citation>
    <scope>NUCLEOTIDE SEQUENCE [LARGE SCALE GENOMIC DNA]</scope>
    <source>
        <strain evidence="5 6">HTCC2654</strain>
    </source>
</reference>
<keyword evidence="2 5" id="KW-0436">Ligase</keyword>
<dbReference type="PANTHER" id="PTHR43201:SF5">
    <property type="entry name" value="MEDIUM-CHAIN ACYL-COA LIGASE ACSF2, MITOCHONDRIAL"/>
    <property type="match status" value="1"/>
</dbReference>
<dbReference type="OrthoDB" id="9803968at2"/>
<dbReference type="RefSeq" id="WP_008327625.1">
    <property type="nucleotide sequence ID" value="NZ_AAMT01000016.1"/>
</dbReference>
<dbReference type="SUPFAM" id="SSF56801">
    <property type="entry name" value="Acetyl-CoA synthetase-like"/>
    <property type="match status" value="1"/>
</dbReference>
<protein>
    <submittedName>
        <fullName evidence="5">Long-chain-fatty-acid--CoA ligase</fullName>
    </submittedName>
</protein>
<name>A3VK77_9RHOB</name>
<dbReference type="GO" id="GO:0031956">
    <property type="term" value="F:medium-chain fatty acid-CoA ligase activity"/>
    <property type="evidence" value="ECO:0007669"/>
    <property type="project" value="TreeGrafter"/>
</dbReference>
<feature type="domain" description="AMP-dependent synthetase/ligase" evidence="3">
    <location>
        <begin position="21"/>
        <end position="406"/>
    </location>
</feature>
<proteinExistence type="inferred from homology"/>
<dbReference type="InterPro" id="IPR042099">
    <property type="entry name" value="ANL_N_sf"/>
</dbReference>
<gene>
    <name evidence="5" type="ORF">RB2654_23508</name>
</gene>
<dbReference type="InterPro" id="IPR000873">
    <property type="entry name" value="AMP-dep_synth/lig_dom"/>
</dbReference>
<sequence length="554" mass="61047">MTEPSDRVTAAGAETAATMLAQAASAWPDTTAVIVDDERLTWSELYTEARLWARALRAAGVAPGAHVGVLMPNCMDYVRLFYAAGMIGAVTLTINARFKDDDLAYAVHHSDMDVLFIGGHALPHMDFRAMLTRIYPDLHIWAGGPLDLEEAPRLRAVFNLGDPRETVWPTRDDFLAGADRVDEARIDALMRATSPDDHALMMYSSGTTAHPKACMITHRTLSMIGASFAERFGLTPDDSVMNPLPFFHMSTMLPMAACRASGATQICTAHFEPARTLRQMEEERVSFGYLSFPTLVNQVIQHPDFKTRDLSALRFLHTVGPADLMEKYTRAFDGAQYINAYGLTEATGVCCYTDPNDPPAEATQVSGRVFDGVLAKAVDPVTGKDCSPVERGEIWIGGFCLFDGYYKDPDKTAETLVDGGKWLRTGDMGYVSGDGHITYDGRLKDMLKIGGENVAALEIETYLCAHPDIQIAQVIGVEDDHLFEVAAAYVELVPGASLTPEDVVDHCIGQIASYKIPRYVRIVSEWPMSTTKIQKFKLPRDFSRDEKIDPKSRL</sequence>
<dbReference type="PANTHER" id="PTHR43201">
    <property type="entry name" value="ACYL-COA SYNTHETASE"/>
    <property type="match status" value="1"/>
</dbReference>
<keyword evidence="6" id="KW-1185">Reference proteome</keyword>
<dbReference type="InterPro" id="IPR045851">
    <property type="entry name" value="AMP-bd_C_sf"/>
</dbReference>
<evidence type="ECO:0000256" key="2">
    <source>
        <dbReference type="ARBA" id="ARBA00022598"/>
    </source>
</evidence>
<evidence type="ECO:0000259" key="4">
    <source>
        <dbReference type="Pfam" id="PF13193"/>
    </source>
</evidence>
<dbReference type="AlphaFoldDB" id="A3VK77"/>
<evidence type="ECO:0000259" key="3">
    <source>
        <dbReference type="Pfam" id="PF00501"/>
    </source>
</evidence>
<organism evidence="5 6">
    <name type="scientific">Maritimibacter alkaliphilus HTCC2654</name>
    <dbReference type="NCBI Taxonomy" id="314271"/>
    <lineage>
        <taxon>Bacteria</taxon>
        <taxon>Pseudomonadati</taxon>
        <taxon>Pseudomonadota</taxon>
        <taxon>Alphaproteobacteria</taxon>
        <taxon>Rhodobacterales</taxon>
        <taxon>Roseobacteraceae</taxon>
        <taxon>Maritimibacter</taxon>
    </lineage>
</organism>
<dbReference type="HOGENOM" id="CLU_000022_59_7_5"/>
<evidence type="ECO:0000256" key="1">
    <source>
        <dbReference type="ARBA" id="ARBA00006432"/>
    </source>
</evidence>
<accession>A3VK77</accession>
<evidence type="ECO:0000313" key="6">
    <source>
        <dbReference type="Proteomes" id="UP000002931"/>
    </source>
</evidence>
<dbReference type="Pfam" id="PF00501">
    <property type="entry name" value="AMP-binding"/>
    <property type="match status" value="1"/>
</dbReference>
<dbReference type="GO" id="GO:0006631">
    <property type="term" value="P:fatty acid metabolic process"/>
    <property type="evidence" value="ECO:0007669"/>
    <property type="project" value="TreeGrafter"/>
</dbReference>
<dbReference type="Proteomes" id="UP000002931">
    <property type="component" value="Unassembled WGS sequence"/>
</dbReference>
<dbReference type="STRING" id="314271.RB2654_23508"/>
<dbReference type="EMBL" id="AAMT01000016">
    <property type="protein sequence ID" value="EAQ11382.1"/>
    <property type="molecule type" value="Genomic_DNA"/>
</dbReference>
<dbReference type="Gene3D" id="3.40.50.12780">
    <property type="entry name" value="N-terminal domain of ligase-like"/>
    <property type="match status" value="1"/>
</dbReference>
<evidence type="ECO:0000313" key="5">
    <source>
        <dbReference type="EMBL" id="EAQ11382.1"/>
    </source>
</evidence>
<dbReference type="InterPro" id="IPR025110">
    <property type="entry name" value="AMP-bd_C"/>
</dbReference>
<dbReference type="Pfam" id="PF13193">
    <property type="entry name" value="AMP-binding_C"/>
    <property type="match status" value="1"/>
</dbReference>